<protein>
    <submittedName>
        <fullName evidence="1">Uncharacterized protein</fullName>
    </submittedName>
</protein>
<proteinExistence type="predicted"/>
<dbReference type="Proteomes" id="UP000617340">
    <property type="component" value="Unassembled WGS sequence"/>
</dbReference>
<organism evidence="1 2">
    <name type="scientific">Vespula germanica</name>
    <name type="common">German yellow jacket</name>
    <name type="synonym">Paravespula germanica</name>
    <dbReference type="NCBI Taxonomy" id="30212"/>
    <lineage>
        <taxon>Eukaryota</taxon>
        <taxon>Metazoa</taxon>
        <taxon>Ecdysozoa</taxon>
        <taxon>Arthropoda</taxon>
        <taxon>Hexapoda</taxon>
        <taxon>Insecta</taxon>
        <taxon>Pterygota</taxon>
        <taxon>Neoptera</taxon>
        <taxon>Endopterygota</taxon>
        <taxon>Hymenoptera</taxon>
        <taxon>Apocrita</taxon>
        <taxon>Aculeata</taxon>
        <taxon>Vespoidea</taxon>
        <taxon>Vespidae</taxon>
        <taxon>Vespinae</taxon>
        <taxon>Vespula</taxon>
    </lineage>
</organism>
<reference evidence="1" key="1">
    <citation type="journal article" date="2020" name="G3 (Bethesda)">
        <title>High-Quality Assemblies for Three Invasive Social Wasps from the &lt;i&gt;Vespula&lt;/i&gt; Genus.</title>
        <authorList>
            <person name="Harrop T.W.R."/>
            <person name="Guhlin J."/>
            <person name="McLaughlin G.M."/>
            <person name="Permina E."/>
            <person name="Stockwell P."/>
            <person name="Gilligan J."/>
            <person name="Le Lec M.F."/>
            <person name="Gruber M.A.M."/>
            <person name="Quinn O."/>
            <person name="Lovegrove M."/>
            <person name="Duncan E.J."/>
            <person name="Remnant E.J."/>
            <person name="Van Eeckhoven J."/>
            <person name="Graham B."/>
            <person name="Knapp R.A."/>
            <person name="Langford K.W."/>
            <person name="Kronenberg Z."/>
            <person name="Press M.O."/>
            <person name="Eacker S.M."/>
            <person name="Wilson-Rankin E.E."/>
            <person name="Purcell J."/>
            <person name="Lester P.J."/>
            <person name="Dearden P.K."/>
        </authorList>
    </citation>
    <scope>NUCLEOTIDE SEQUENCE</scope>
    <source>
        <strain evidence="1">Linc-1</strain>
    </source>
</reference>
<sequence>MATSFELSDADGPRDTSPLSLHPPSLWKFAKVTMRWLSTSTSSTWETRFGIVAESTVAERHISRKRTSRRSSQAYNINLVHAVRIMRGRTQRPFRTQRSCSENWSLPVLWEELKSQRKDGAMAVPMRATSSCMCENVAFRWLVEVAAAMRYREKLRSARDDKSSGNSPQPTGM</sequence>
<accession>A0A834KRI2</accession>
<dbReference type="AlphaFoldDB" id="A0A834KRI2"/>
<gene>
    <name evidence="1" type="ORF">HZH68_004270</name>
</gene>
<name>A0A834KRI2_VESGE</name>
<comment type="caution">
    <text evidence="1">The sequence shown here is derived from an EMBL/GenBank/DDBJ whole genome shotgun (WGS) entry which is preliminary data.</text>
</comment>
<keyword evidence="2" id="KW-1185">Reference proteome</keyword>
<dbReference type="EMBL" id="JACSDZ010000003">
    <property type="protein sequence ID" value="KAF7409889.1"/>
    <property type="molecule type" value="Genomic_DNA"/>
</dbReference>
<evidence type="ECO:0000313" key="1">
    <source>
        <dbReference type="EMBL" id="KAF7409889.1"/>
    </source>
</evidence>
<evidence type="ECO:0000313" key="2">
    <source>
        <dbReference type="Proteomes" id="UP000617340"/>
    </source>
</evidence>